<gene>
    <name evidence="2" type="ORF">OCBIM_22015379mg</name>
</gene>
<feature type="region of interest" description="Disordered" evidence="1">
    <location>
        <begin position="65"/>
        <end position="128"/>
    </location>
</feature>
<name>A0A0L8FL93_OCTBM</name>
<feature type="non-terminal residue" evidence="2">
    <location>
        <position position="1"/>
    </location>
</feature>
<feature type="compositionally biased region" description="Low complexity" evidence="1">
    <location>
        <begin position="92"/>
        <end position="128"/>
    </location>
</feature>
<organism evidence="2">
    <name type="scientific">Octopus bimaculoides</name>
    <name type="common">California two-spotted octopus</name>
    <dbReference type="NCBI Taxonomy" id="37653"/>
    <lineage>
        <taxon>Eukaryota</taxon>
        <taxon>Metazoa</taxon>
        <taxon>Spiralia</taxon>
        <taxon>Lophotrochozoa</taxon>
        <taxon>Mollusca</taxon>
        <taxon>Cephalopoda</taxon>
        <taxon>Coleoidea</taxon>
        <taxon>Octopodiformes</taxon>
        <taxon>Octopoda</taxon>
        <taxon>Incirrata</taxon>
        <taxon>Octopodidae</taxon>
        <taxon>Octopus</taxon>
    </lineage>
</organism>
<accession>A0A0L8FL93</accession>
<dbReference type="AlphaFoldDB" id="A0A0L8FL93"/>
<proteinExistence type="predicted"/>
<feature type="compositionally biased region" description="Polar residues" evidence="1">
    <location>
        <begin position="28"/>
        <end position="43"/>
    </location>
</feature>
<dbReference type="EMBL" id="KQ429304">
    <property type="protein sequence ID" value="KOF65496.1"/>
    <property type="molecule type" value="Genomic_DNA"/>
</dbReference>
<sequence length="128" mass="14627">TTGHTAKIQYTGKNNNRTNSKINAMKNNTCHATTNPHPNVTDSNRGKRPTNRRNIKHHIYMMNNRKLNQQLSNINNGTSTKDRGPSSNSIDNNNNHLPYNIHNNTNNKNSHLEHNNYNNTNNNTNNNQ</sequence>
<reference evidence="2" key="1">
    <citation type="submission" date="2015-07" db="EMBL/GenBank/DDBJ databases">
        <title>MeaNS - Measles Nucleotide Surveillance Program.</title>
        <authorList>
            <person name="Tran T."/>
            <person name="Druce J."/>
        </authorList>
    </citation>
    <scope>NUCLEOTIDE SEQUENCE</scope>
    <source>
        <strain evidence="2">UCB-OBI-ISO-001</strain>
        <tissue evidence="2">Gonad</tissue>
    </source>
</reference>
<feature type="region of interest" description="Disordered" evidence="1">
    <location>
        <begin position="28"/>
        <end position="53"/>
    </location>
</feature>
<protein>
    <submittedName>
        <fullName evidence="2">Uncharacterized protein</fullName>
    </submittedName>
</protein>
<feature type="compositionally biased region" description="Polar residues" evidence="1">
    <location>
        <begin position="65"/>
        <end position="91"/>
    </location>
</feature>
<evidence type="ECO:0000256" key="1">
    <source>
        <dbReference type="SAM" id="MobiDB-lite"/>
    </source>
</evidence>
<evidence type="ECO:0000313" key="2">
    <source>
        <dbReference type="EMBL" id="KOF65496.1"/>
    </source>
</evidence>